<organism evidence="2 3">
    <name type="scientific">Paramormyrops kingsleyae</name>
    <dbReference type="NCBI Taxonomy" id="1676925"/>
    <lineage>
        <taxon>Eukaryota</taxon>
        <taxon>Metazoa</taxon>
        <taxon>Chordata</taxon>
        <taxon>Craniata</taxon>
        <taxon>Vertebrata</taxon>
        <taxon>Euteleostomi</taxon>
        <taxon>Actinopterygii</taxon>
        <taxon>Neopterygii</taxon>
        <taxon>Teleostei</taxon>
        <taxon>Osteoglossocephala</taxon>
        <taxon>Osteoglossomorpha</taxon>
        <taxon>Osteoglossiformes</taxon>
        <taxon>Mormyridae</taxon>
        <taxon>Paramormyrops</taxon>
    </lineage>
</organism>
<accession>A0A3B3STR5</accession>
<evidence type="ECO:0000256" key="1">
    <source>
        <dbReference type="SAM" id="SignalP"/>
    </source>
</evidence>
<feature type="signal peptide" evidence="1">
    <location>
        <begin position="1"/>
        <end position="19"/>
    </location>
</feature>
<keyword evidence="1" id="KW-0732">Signal</keyword>
<feature type="chain" id="PRO_5017485880" evidence="1">
    <location>
        <begin position="20"/>
        <end position="101"/>
    </location>
</feature>
<dbReference type="Ensembl" id="ENSPKIT00000015029.1">
    <property type="protein sequence ID" value="ENSPKIP00000034127.1"/>
    <property type="gene ID" value="ENSPKIG00000013581.1"/>
</dbReference>
<evidence type="ECO:0000313" key="2">
    <source>
        <dbReference type="Ensembl" id="ENSPKIP00000034127.1"/>
    </source>
</evidence>
<dbReference type="Proteomes" id="UP000261540">
    <property type="component" value="Unplaced"/>
</dbReference>
<reference evidence="2" key="2">
    <citation type="submission" date="2025-09" db="UniProtKB">
        <authorList>
            <consortium name="Ensembl"/>
        </authorList>
    </citation>
    <scope>IDENTIFICATION</scope>
</reference>
<name>A0A3B3STR5_9TELE</name>
<protein>
    <submittedName>
        <fullName evidence="2">Uncharacterized protein</fullName>
    </submittedName>
</protein>
<proteinExistence type="predicted"/>
<evidence type="ECO:0000313" key="3">
    <source>
        <dbReference type="Proteomes" id="UP000261540"/>
    </source>
</evidence>
<dbReference type="AlphaFoldDB" id="A0A3B3STR5"/>
<keyword evidence="3" id="KW-1185">Reference proteome</keyword>
<reference evidence="2" key="1">
    <citation type="submission" date="2025-08" db="UniProtKB">
        <authorList>
            <consortium name="Ensembl"/>
        </authorList>
    </citation>
    <scope>IDENTIFICATION</scope>
</reference>
<sequence length="101" mass="11434">CVCPLVFLLAGLKNIYILSQKICTVQGPWTEGHYSRGHDTFWERWSALGMVTASLRCNSPVCWSWVSFRSGFTSLQVKGCVIKYKNQNRNQRISFPSLGSS</sequence>